<dbReference type="InterPro" id="IPR006584">
    <property type="entry name" value="Cellulose-bd_IV"/>
</dbReference>
<feature type="coiled-coil region" evidence="3">
    <location>
        <begin position="641"/>
        <end position="668"/>
    </location>
</feature>
<dbReference type="SUPFAM" id="SSF49785">
    <property type="entry name" value="Galactose-binding domain-like"/>
    <property type="match status" value="1"/>
</dbReference>
<evidence type="ECO:0000259" key="4">
    <source>
        <dbReference type="PROSITE" id="PS51175"/>
    </source>
</evidence>
<dbReference type="InterPro" id="IPR008979">
    <property type="entry name" value="Galactose-bd-like_sf"/>
</dbReference>
<dbReference type="InterPro" id="IPR013783">
    <property type="entry name" value="Ig-like_fold"/>
</dbReference>
<protein>
    <submittedName>
        <fullName evidence="5">Glycosyl hydrolase family 67 N-terminus</fullName>
    </submittedName>
</protein>
<dbReference type="STRING" id="573321.SAMN04488505_102697"/>
<dbReference type="SMART" id="SM00606">
    <property type="entry name" value="CBD_IV"/>
    <property type="match status" value="1"/>
</dbReference>
<dbReference type="GO" id="GO:0030246">
    <property type="term" value="F:carbohydrate binding"/>
    <property type="evidence" value="ECO:0007669"/>
    <property type="project" value="InterPro"/>
</dbReference>
<evidence type="ECO:0000256" key="1">
    <source>
        <dbReference type="ARBA" id="ARBA00022729"/>
    </source>
</evidence>
<keyword evidence="3" id="KW-0175">Coiled coil</keyword>
<dbReference type="Gene3D" id="2.60.40.10">
    <property type="entry name" value="Immunoglobulins"/>
    <property type="match status" value="1"/>
</dbReference>
<dbReference type="GO" id="GO:0016787">
    <property type="term" value="F:hydrolase activity"/>
    <property type="evidence" value="ECO:0007669"/>
    <property type="project" value="UniProtKB-KW"/>
</dbReference>
<dbReference type="GO" id="GO:0005975">
    <property type="term" value="P:carbohydrate metabolic process"/>
    <property type="evidence" value="ECO:0007669"/>
    <property type="project" value="UniProtKB-ARBA"/>
</dbReference>
<dbReference type="PROSITE" id="PS51175">
    <property type="entry name" value="CBM6"/>
    <property type="match status" value="1"/>
</dbReference>
<dbReference type="Pfam" id="PF03422">
    <property type="entry name" value="CBM_6"/>
    <property type="match status" value="1"/>
</dbReference>
<dbReference type="Gene3D" id="3.30.379.10">
    <property type="entry name" value="Chitobiase/beta-hexosaminidase domain 2-like"/>
    <property type="match status" value="1"/>
</dbReference>
<dbReference type="SUPFAM" id="SSF55545">
    <property type="entry name" value="beta-N-acetylhexosaminidase-like domain"/>
    <property type="match status" value="1"/>
</dbReference>
<dbReference type="Proteomes" id="UP000198984">
    <property type="component" value="Unassembled WGS sequence"/>
</dbReference>
<reference evidence="5 6" key="1">
    <citation type="submission" date="2016-10" db="EMBL/GenBank/DDBJ databases">
        <authorList>
            <person name="de Groot N.N."/>
        </authorList>
    </citation>
    <scope>NUCLEOTIDE SEQUENCE [LARGE SCALE GENOMIC DNA]</scope>
    <source>
        <strain evidence="5 6">DSM 21039</strain>
    </source>
</reference>
<keyword evidence="6" id="KW-1185">Reference proteome</keyword>
<proteinExistence type="predicted"/>
<evidence type="ECO:0000256" key="2">
    <source>
        <dbReference type="ARBA" id="ARBA00022801"/>
    </source>
</evidence>
<dbReference type="AlphaFoldDB" id="A0A1H7RPG3"/>
<evidence type="ECO:0000313" key="6">
    <source>
        <dbReference type="Proteomes" id="UP000198984"/>
    </source>
</evidence>
<name>A0A1H7RPG3_9BACT</name>
<sequence>MEDYAAKDLSRYIYQLSGNLPTITTGDLKTTGFILGRPGNPLIDRLISEQKIKLPASPQSYLLKKLRENGKEVIVIAANEEVGVLYGVYGLLEEHLGVSFSFDGDVLPAKKLTNVLPDVNEEKTPAVEVRGFLPWTNFPQSATSYSWEDWKFILDQMARMRMNFLHIHNYNGEAEHNEMFHNFEVDGKMSRVWMATARTGHAWGSFPGGEVNKYPFGSSDLFDDYDFGADCALHNEKLDNKQVFRKGVNEFQRVIEYAHRRGIRIGLGLDIDLIPEAYGLQPDDPKVIEARVKQITTDYPNLDYVLCFQSEGIAKDKAKWQKWRIIFDGFYNGLKKTTPNTRVAVSGWGLEPENTATLPKDVICAPISYYSDGFENGSIYDQREYWGCPWLERDFNSSVYYYPYNMDLSNTIKAWKERAPNMKGFYSLTWRITDAVKAKMWYMSRAPWDDKNELKDSKTVYGRFAEQQYGNAAATAITSIINENEPYASNFSECRPTPPFEVGDVENNESYLFNVLSFRLSGDGTQELFMPAANYTQNNVVRTVSISSDSSCVAYIRKGSWTAYKEQEFDPKWTKFKARVASMGSGGRIEIHLNAPDGPKIGEALVQPTGDWVNWTDVQTTITPAPGKHSIYLVYREPDAAQAYKADVAMAQGELSKAKEQLSTLDNAINTTTNPGQQYRLKLLRSRIGAEQDHIQLNLHFNEAKWNITPVAASWVRNFNSRVTDLSSLGNVVSMQNRFIQKNYLPEINRRLLNSYGAPAPENLQAKGTHDGAILTWEMNHSGSRGFIIFRNGERITENVLPADARRYEDKTSGTAKYEVISVRWDDIGSTPSVAATCEAGSADKTPPQIVVISPATTVLAGQPLWVKARLLDNRGYDLLKANLYYRTPGEKDWQQLHMTRRIKAIFTAVIPADKIGAEGVEYYISATDGSNQSSFPADAPAQPLSALQEKLPVTATALTAPAVESQKRSLKWQPVANASYYHIYRSQDKDFTPCPDNFLTYIAADAALTFTDNGEDFLAQPLQGAWYYRVTAVDPHGYEGPASASITPYQP</sequence>
<dbReference type="Gene3D" id="2.60.120.260">
    <property type="entry name" value="Galactose-binding domain-like"/>
    <property type="match status" value="1"/>
</dbReference>
<dbReference type="CDD" id="cd04084">
    <property type="entry name" value="CBM6_xylanase-like"/>
    <property type="match status" value="1"/>
</dbReference>
<dbReference type="InterPro" id="IPR005084">
    <property type="entry name" value="CBM6"/>
</dbReference>
<gene>
    <name evidence="5" type="ORF">SAMN04488505_102697</name>
</gene>
<keyword evidence="1" id="KW-0732">Signal</keyword>
<evidence type="ECO:0000256" key="3">
    <source>
        <dbReference type="SAM" id="Coils"/>
    </source>
</evidence>
<accession>A0A1H7RPG3</accession>
<dbReference type="EMBL" id="FOBB01000002">
    <property type="protein sequence ID" value="SEL62131.1"/>
    <property type="molecule type" value="Genomic_DNA"/>
</dbReference>
<evidence type="ECO:0000313" key="5">
    <source>
        <dbReference type="EMBL" id="SEL62131.1"/>
    </source>
</evidence>
<organism evidence="5 6">
    <name type="scientific">Chitinophaga rupis</name>
    <dbReference type="NCBI Taxonomy" id="573321"/>
    <lineage>
        <taxon>Bacteria</taxon>
        <taxon>Pseudomonadati</taxon>
        <taxon>Bacteroidota</taxon>
        <taxon>Chitinophagia</taxon>
        <taxon>Chitinophagales</taxon>
        <taxon>Chitinophagaceae</taxon>
        <taxon>Chitinophaga</taxon>
    </lineage>
</organism>
<feature type="domain" description="CBM6" evidence="4">
    <location>
        <begin position="524"/>
        <end position="651"/>
    </location>
</feature>
<keyword evidence="2 5" id="KW-0378">Hydrolase</keyword>
<dbReference type="InterPro" id="IPR029018">
    <property type="entry name" value="Hex-like_dom2"/>
</dbReference>